<sequence length="134" mass="14770">MQWTAREYTRAEAATLAGMPEGSLDSLIHHARDVATLFSEKRKGRRFFSLRDIAVLRVAHEFVHGGRDWLVAIGIAYDRLEHPPPPDALIVAPAVIRRGCGPPIITTTPPDAFDRSTIVVPVGRIVADIIRRAA</sequence>
<dbReference type="Proteomes" id="UP001595704">
    <property type="component" value="Unassembled WGS sequence"/>
</dbReference>
<keyword evidence="2" id="KW-1185">Reference proteome</keyword>
<accession>A0ABV7UH23</accession>
<protein>
    <recommendedName>
        <fullName evidence="3">MerR-like DNA binding protein</fullName>
    </recommendedName>
</protein>
<evidence type="ECO:0000313" key="1">
    <source>
        <dbReference type="EMBL" id="MFC3637851.1"/>
    </source>
</evidence>
<evidence type="ECO:0008006" key="3">
    <source>
        <dbReference type="Google" id="ProtNLM"/>
    </source>
</evidence>
<gene>
    <name evidence="1" type="ORF">ACFONL_10760</name>
</gene>
<comment type="caution">
    <text evidence="1">The sequence shown here is derived from an EMBL/GenBank/DDBJ whole genome shotgun (WGS) entry which is preliminary data.</text>
</comment>
<name>A0ABV7UH23_9HYPH</name>
<dbReference type="EMBL" id="JBHRYC010000050">
    <property type="protein sequence ID" value="MFC3637851.1"/>
    <property type="molecule type" value="Genomic_DNA"/>
</dbReference>
<dbReference type="RefSeq" id="WP_191317854.1">
    <property type="nucleotide sequence ID" value="NZ_BNCG01000001.1"/>
</dbReference>
<evidence type="ECO:0000313" key="2">
    <source>
        <dbReference type="Proteomes" id="UP001595704"/>
    </source>
</evidence>
<organism evidence="1 2">
    <name type="scientific">Camelimonas fluminis</name>
    <dbReference type="NCBI Taxonomy" id="1576911"/>
    <lineage>
        <taxon>Bacteria</taxon>
        <taxon>Pseudomonadati</taxon>
        <taxon>Pseudomonadota</taxon>
        <taxon>Alphaproteobacteria</taxon>
        <taxon>Hyphomicrobiales</taxon>
        <taxon>Chelatococcaceae</taxon>
        <taxon>Camelimonas</taxon>
    </lineage>
</organism>
<reference evidence="2" key="1">
    <citation type="journal article" date="2019" name="Int. J. Syst. Evol. Microbiol.">
        <title>The Global Catalogue of Microorganisms (GCM) 10K type strain sequencing project: providing services to taxonomists for standard genome sequencing and annotation.</title>
        <authorList>
            <consortium name="The Broad Institute Genomics Platform"/>
            <consortium name="The Broad Institute Genome Sequencing Center for Infectious Disease"/>
            <person name="Wu L."/>
            <person name="Ma J."/>
        </authorList>
    </citation>
    <scope>NUCLEOTIDE SEQUENCE [LARGE SCALE GENOMIC DNA]</scope>
    <source>
        <strain evidence="2">KCTC 42282</strain>
    </source>
</reference>
<proteinExistence type="predicted"/>